<evidence type="ECO:0000256" key="1">
    <source>
        <dbReference type="ARBA" id="ARBA00004413"/>
    </source>
</evidence>
<accession>A0A556QPS2</accession>
<comment type="caution">
    <text evidence="9">The sequence shown here is derived from an EMBL/GenBank/DDBJ whole genome shotgun (WGS) entry which is preliminary data.</text>
</comment>
<proteinExistence type="inferred from homology"/>
<dbReference type="Pfam" id="PF01052">
    <property type="entry name" value="FliMN_C"/>
    <property type="match status" value="1"/>
</dbReference>
<keyword evidence="5" id="KW-0145">Chemotaxis</keyword>
<dbReference type="GO" id="GO:0003774">
    <property type="term" value="F:cytoskeletal motor activity"/>
    <property type="evidence" value="ECO:0007669"/>
    <property type="project" value="InterPro"/>
</dbReference>
<evidence type="ECO:0000256" key="2">
    <source>
        <dbReference type="ARBA" id="ARBA00009226"/>
    </source>
</evidence>
<gene>
    <name evidence="9" type="primary">fliN</name>
    <name evidence="9" type="ORF">FPL22_04910</name>
</gene>
<evidence type="ECO:0000256" key="6">
    <source>
        <dbReference type="ARBA" id="ARBA00022779"/>
    </source>
</evidence>
<keyword evidence="9" id="KW-0282">Flagellum</keyword>
<keyword evidence="6" id="KW-0283">Flagellar rotation</keyword>
<evidence type="ECO:0000313" key="10">
    <source>
        <dbReference type="Proteomes" id="UP000315648"/>
    </source>
</evidence>
<evidence type="ECO:0000313" key="9">
    <source>
        <dbReference type="EMBL" id="TSJ78648.1"/>
    </source>
</evidence>
<evidence type="ECO:0000256" key="4">
    <source>
        <dbReference type="ARBA" id="ARBA00022475"/>
    </source>
</evidence>
<feature type="domain" description="Flagellar motor switch protein FliN-like C-terminal" evidence="8">
    <location>
        <begin position="13"/>
        <end position="83"/>
    </location>
</feature>
<dbReference type="PANTHER" id="PTHR43484">
    <property type="match status" value="1"/>
</dbReference>
<dbReference type="InterPro" id="IPR051469">
    <property type="entry name" value="FliN/MopA/SpaO"/>
</dbReference>
<protein>
    <recommendedName>
        <fullName evidence="3">Flagellar motor switch protein FliN</fullName>
    </recommendedName>
</protein>
<comment type="subcellular location">
    <subcellularLocation>
        <location evidence="1">Cell membrane</location>
        <topology evidence="1">Peripheral membrane protein</topology>
        <orientation evidence="1">Cytoplasmic side</orientation>
    </subcellularLocation>
</comment>
<dbReference type="SUPFAM" id="SSF101801">
    <property type="entry name" value="Surface presentation of antigens (SPOA)"/>
    <property type="match status" value="1"/>
</dbReference>
<dbReference type="GO" id="GO:0005886">
    <property type="term" value="C:plasma membrane"/>
    <property type="evidence" value="ECO:0007669"/>
    <property type="project" value="UniProtKB-SubCell"/>
</dbReference>
<evidence type="ECO:0000256" key="7">
    <source>
        <dbReference type="ARBA" id="ARBA00023136"/>
    </source>
</evidence>
<dbReference type="InterPro" id="IPR001172">
    <property type="entry name" value="FliN_T3SS_HrcQb"/>
</dbReference>
<keyword evidence="10" id="KW-1185">Reference proteome</keyword>
<dbReference type="OrthoDB" id="9773459at2"/>
<evidence type="ECO:0000256" key="3">
    <source>
        <dbReference type="ARBA" id="ARBA00021897"/>
    </source>
</evidence>
<sequence>MPTLIDDTSTLDLVLDVKVKVTVQLGSCQLPMREVLALAPGAIIQLNQHASDPVGLYVNDKLIAYGEVVVVEDSFGIKITELVGSRPS</sequence>
<comment type="similarity">
    <text evidence="2">Belongs to the FliN/MopA/SpaO family.</text>
</comment>
<keyword evidence="4" id="KW-1003">Cell membrane</keyword>
<dbReference type="GO" id="GO:0009425">
    <property type="term" value="C:bacterial-type flagellum basal body"/>
    <property type="evidence" value="ECO:0007669"/>
    <property type="project" value="InterPro"/>
</dbReference>
<dbReference type="PRINTS" id="PR00956">
    <property type="entry name" value="FLGMOTORFLIN"/>
</dbReference>
<dbReference type="GO" id="GO:0006935">
    <property type="term" value="P:chemotaxis"/>
    <property type="evidence" value="ECO:0007669"/>
    <property type="project" value="UniProtKB-KW"/>
</dbReference>
<organism evidence="9 10">
    <name type="scientific">Rariglobus hedericola</name>
    <dbReference type="NCBI Taxonomy" id="2597822"/>
    <lineage>
        <taxon>Bacteria</taxon>
        <taxon>Pseudomonadati</taxon>
        <taxon>Verrucomicrobiota</taxon>
        <taxon>Opitutia</taxon>
        <taxon>Opitutales</taxon>
        <taxon>Opitutaceae</taxon>
        <taxon>Rariglobus</taxon>
    </lineage>
</organism>
<dbReference type="PANTHER" id="PTHR43484:SF1">
    <property type="entry name" value="FLAGELLAR MOTOR SWITCH PROTEIN FLIN"/>
    <property type="match status" value="1"/>
</dbReference>
<evidence type="ECO:0000259" key="8">
    <source>
        <dbReference type="Pfam" id="PF01052"/>
    </source>
</evidence>
<dbReference type="Gene3D" id="2.30.330.10">
    <property type="entry name" value="SpoA-like"/>
    <property type="match status" value="1"/>
</dbReference>
<reference evidence="9 10" key="1">
    <citation type="submission" date="2019-07" db="EMBL/GenBank/DDBJ databases">
        <title>Description of 53C-WASEF.</title>
        <authorList>
            <person name="Pitt A."/>
            <person name="Hahn M.W."/>
        </authorList>
    </citation>
    <scope>NUCLEOTIDE SEQUENCE [LARGE SCALE GENOMIC DNA]</scope>
    <source>
        <strain evidence="9 10">53C-WASEF</strain>
    </source>
</reference>
<dbReference type="InterPro" id="IPR036429">
    <property type="entry name" value="SpoA-like_sf"/>
</dbReference>
<dbReference type="NCBIfam" id="TIGR02480">
    <property type="entry name" value="fliN"/>
    <property type="match status" value="1"/>
</dbReference>
<evidence type="ECO:0000256" key="5">
    <source>
        <dbReference type="ARBA" id="ARBA00022500"/>
    </source>
</evidence>
<dbReference type="RefSeq" id="WP_144228989.1">
    <property type="nucleotide sequence ID" value="NZ_CBCRVV010000002.1"/>
</dbReference>
<dbReference type="AlphaFoldDB" id="A0A556QPS2"/>
<dbReference type="GO" id="GO:0071973">
    <property type="term" value="P:bacterial-type flagellum-dependent cell motility"/>
    <property type="evidence" value="ECO:0007669"/>
    <property type="project" value="InterPro"/>
</dbReference>
<dbReference type="EMBL" id="VMBG01000001">
    <property type="protein sequence ID" value="TSJ78648.1"/>
    <property type="molecule type" value="Genomic_DNA"/>
</dbReference>
<keyword evidence="9" id="KW-0966">Cell projection</keyword>
<dbReference type="InterPro" id="IPR012826">
    <property type="entry name" value="FliN"/>
</dbReference>
<keyword evidence="9" id="KW-0969">Cilium</keyword>
<dbReference type="InterPro" id="IPR001543">
    <property type="entry name" value="FliN-like_C"/>
</dbReference>
<name>A0A556QPS2_9BACT</name>
<keyword evidence="7" id="KW-0472">Membrane</keyword>
<dbReference type="Proteomes" id="UP000315648">
    <property type="component" value="Unassembled WGS sequence"/>
</dbReference>